<evidence type="ECO:0000259" key="3">
    <source>
        <dbReference type="Pfam" id="PF09699"/>
    </source>
</evidence>
<dbReference type="Pfam" id="PF22678">
    <property type="entry name" value="Cytochrom_c_NrfB-like"/>
    <property type="match status" value="1"/>
</dbReference>
<evidence type="ECO:0000259" key="4">
    <source>
        <dbReference type="Pfam" id="PF22678"/>
    </source>
</evidence>
<dbReference type="RefSeq" id="WP_062479642.1">
    <property type="nucleotide sequence ID" value="NZ_CP013650.1"/>
</dbReference>
<dbReference type="PANTHER" id="PTHR35038">
    <property type="entry name" value="DISSIMILATORY SULFITE REDUCTASE SIRA"/>
    <property type="match status" value="1"/>
</dbReference>
<dbReference type="Proteomes" id="UP000068447">
    <property type="component" value="Chromosome"/>
</dbReference>
<dbReference type="NCBIfam" id="TIGR03508">
    <property type="entry name" value="decahem_SO"/>
    <property type="match status" value="1"/>
</dbReference>
<name>A0A0U3B4H9_9ALTE</name>
<keyword evidence="1 2" id="KW-0732">Signal</keyword>
<dbReference type="AlphaFoldDB" id="A0A0U3B4H9"/>
<feature type="chain" id="PRO_5006836435" evidence="2">
    <location>
        <begin position="20"/>
        <end position="317"/>
    </location>
</feature>
<protein>
    <submittedName>
        <fullName evidence="5">Uncharacterized protein</fullName>
    </submittedName>
</protein>
<feature type="domain" description="Cytochrome c-type protein NrfB-like" evidence="4">
    <location>
        <begin position="84"/>
        <end position="162"/>
    </location>
</feature>
<dbReference type="EMBL" id="CP013650">
    <property type="protein sequence ID" value="ALS98457.1"/>
    <property type="molecule type" value="Genomic_DNA"/>
</dbReference>
<dbReference type="STRING" id="1526571.AT746_09425"/>
<organism evidence="5 6">
    <name type="scientific">Lacimicrobium alkaliphilum</name>
    <dbReference type="NCBI Taxonomy" id="1526571"/>
    <lineage>
        <taxon>Bacteria</taxon>
        <taxon>Pseudomonadati</taxon>
        <taxon>Pseudomonadota</taxon>
        <taxon>Gammaproteobacteria</taxon>
        <taxon>Alteromonadales</taxon>
        <taxon>Alteromonadaceae</taxon>
        <taxon>Lacimicrobium</taxon>
    </lineage>
</organism>
<dbReference type="InterPro" id="IPR010177">
    <property type="entry name" value="Paired_CXXCH_1"/>
</dbReference>
<dbReference type="SUPFAM" id="SSF48695">
    <property type="entry name" value="Multiheme cytochromes"/>
    <property type="match status" value="1"/>
</dbReference>
<accession>A0A0U3B4H9</accession>
<dbReference type="PANTHER" id="PTHR35038:SF6">
    <property type="entry name" value="SURFACE LOCALIZED DECAHEME CYTOCHROME C LIPOPROTEIN"/>
    <property type="match status" value="1"/>
</dbReference>
<evidence type="ECO:0000313" key="6">
    <source>
        <dbReference type="Proteomes" id="UP000068447"/>
    </source>
</evidence>
<dbReference type="NCBIfam" id="TIGR01905">
    <property type="entry name" value="paired_CXXCH_1"/>
    <property type="match status" value="1"/>
</dbReference>
<reference evidence="5 6" key="1">
    <citation type="submission" date="2015-12" db="EMBL/GenBank/DDBJ databases">
        <title>Complete genome of Lacimicrobium alkaliphilum KCTC 32984.</title>
        <authorList>
            <person name="Kim S.-G."/>
            <person name="Lee Y.-J."/>
        </authorList>
    </citation>
    <scope>NUCLEOTIDE SEQUENCE [LARGE SCALE GENOMIC DNA]</scope>
    <source>
        <strain evidence="5 6">YelD216</strain>
    </source>
</reference>
<feature type="domain" description="Doubled CXXCH motif" evidence="3">
    <location>
        <begin position="187"/>
        <end position="227"/>
    </location>
</feature>
<proteinExistence type="predicted"/>
<dbReference type="KEGG" id="lal:AT746_09425"/>
<dbReference type="InterPro" id="IPR053875">
    <property type="entry name" value="Cytochrom_c_NrfB-like_dom"/>
</dbReference>
<dbReference type="InterPro" id="IPR036280">
    <property type="entry name" value="Multihaem_cyt_sf"/>
</dbReference>
<dbReference type="Gene3D" id="1.10.1130.10">
    <property type="entry name" value="Flavocytochrome C3, Chain A"/>
    <property type="match status" value="2"/>
</dbReference>
<feature type="domain" description="Doubled CXXCH motif" evidence="3">
    <location>
        <begin position="234"/>
        <end position="270"/>
    </location>
</feature>
<keyword evidence="6" id="KW-1185">Reference proteome</keyword>
<gene>
    <name evidence="5" type="ORF">AT746_09425</name>
</gene>
<dbReference type="Pfam" id="PF09699">
    <property type="entry name" value="Paired_CXXCH_1"/>
    <property type="match status" value="2"/>
</dbReference>
<dbReference type="InterPro" id="IPR020015">
    <property type="entry name" value="Decahaem_cyt-c_DmsE"/>
</dbReference>
<dbReference type="InterPro" id="IPR051829">
    <property type="entry name" value="Multiheme_Cytochr_ET"/>
</dbReference>
<evidence type="ECO:0000313" key="5">
    <source>
        <dbReference type="EMBL" id="ALS98457.1"/>
    </source>
</evidence>
<evidence type="ECO:0000256" key="1">
    <source>
        <dbReference type="ARBA" id="ARBA00022729"/>
    </source>
</evidence>
<evidence type="ECO:0000256" key="2">
    <source>
        <dbReference type="SAM" id="SignalP"/>
    </source>
</evidence>
<dbReference type="GO" id="GO:0016491">
    <property type="term" value="F:oxidoreductase activity"/>
    <property type="evidence" value="ECO:0007669"/>
    <property type="project" value="TreeGrafter"/>
</dbReference>
<dbReference type="Gene3D" id="3.90.10.10">
    <property type="entry name" value="Cytochrome C3"/>
    <property type="match status" value="1"/>
</dbReference>
<sequence length="317" mass="34597">MKILSKGASKLWLAGWLMAFTILSGNSISSETTDIEREYMPNDPKLCLMCHGADSDHPAESVMHSVHGQSSSENTPFSTNQQGCQSCHGPSASHLKLVNGVRPPPAMVFNSDQPAQQRDEVCLDCHQDTAGHYWAGSAHEFSQQGCTSCHTIHQEDDAMKKFVQLNNQCMDCHQRQRAQIMRPSSHPLRSGHMNCIDCHSPHGGPGPAELKAFTLNEQCLDCHAEKRGPFLWEHAPVTEDCSSCHTPHGSNHNALLNARTPFLCQQCHQAAFHPSNQESGTGIPPRGASSNLLGKDCMNCHSQVHGSNHPSGSGLTR</sequence>
<feature type="signal peptide" evidence="2">
    <location>
        <begin position="1"/>
        <end position="19"/>
    </location>
</feature>